<dbReference type="PATRIC" id="fig|1240678.4.peg.7673"/>
<dbReference type="PANTHER" id="PTHR43806">
    <property type="entry name" value="PEPTIDASE S8"/>
    <property type="match status" value="1"/>
</dbReference>
<dbReference type="PROSITE" id="PS51892">
    <property type="entry name" value="SUBTILASE"/>
    <property type="match status" value="1"/>
</dbReference>
<dbReference type="Proteomes" id="UP000032458">
    <property type="component" value="Unassembled WGS sequence"/>
</dbReference>
<keyword evidence="7" id="KW-0812">Transmembrane</keyword>
<keyword evidence="2 5" id="KW-0645">Protease</keyword>
<dbReference type="InterPro" id="IPR050131">
    <property type="entry name" value="Peptidase_S8_subtilisin-like"/>
</dbReference>
<comment type="caution">
    <text evidence="10">The sequence shown here is derived from an EMBL/GenBank/DDBJ whole genome shotgun (WGS) entry which is preliminary data.</text>
</comment>
<dbReference type="PANTHER" id="PTHR43806:SF11">
    <property type="entry name" value="CEREVISIN-RELATED"/>
    <property type="match status" value="1"/>
</dbReference>
<dbReference type="SUPFAM" id="SSF52743">
    <property type="entry name" value="Subtilisin-like"/>
    <property type="match status" value="1"/>
</dbReference>
<sequence length="398" mass="40344">MRVTRTLRATVGAALTGALLLTAGATASADQVRKEQWPLEAFGAEQLWKEATGKGVTVAVLDSGFRETHQDLKGQFLPEPDFGKRNEAEAAKHLKPGEHDVRDHGTAMASIIAGHGHGPGGSEGVKGLAPDAKILPVPEYGSSGQATRWAVDHGADVINMSYGGAGQAGDECASIAYALSKGVVVVAGVGNDATTGRTYPVGCPGAIGVGAVDQYGAAAEFNNYNSDTDLLAPGVKITVASGTSDTGYDRAAEGSSDATAYVSATAALLKQKFPGLTPGQIANRLVKTAGLAQPQKAKHLNLPDPHYGYGFLQPGPALRKTLAAGPKEGPLPMPKGADTATPSGANQGEDAGQSSDNATHNALLYGGIGVGALVVVGAVVALVASARRRKNAGGQARG</sequence>
<dbReference type="InterPro" id="IPR023827">
    <property type="entry name" value="Peptidase_S8_Asp-AS"/>
</dbReference>
<dbReference type="AlphaFoldDB" id="A0A0D7CF24"/>
<comment type="similarity">
    <text evidence="1 5">Belongs to the peptidase S8 family.</text>
</comment>
<reference evidence="10 11" key="1">
    <citation type="submission" date="2014-09" db="EMBL/GenBank/DDBJ databases">
        <title>Draft genome sequence of Streptomyces natalensis ATCC 27448, producer of the antifungal pimaricin.</title>
        <authorList>
            <person name="Mendes M.V."/>
            <person name="Beites T."/>
            <person name="Pires S."/>
            <person name="Santos C.L."/>
            <person name="Moradas-Ferreira P."/>
        </authorList>
    </citation>
    <scope>NUCLEOTIDE SEQUENCE [LARGE SCALE GENOMIC DNA]</scope>
    <source>
        <strain evidence="10 11">ATCC 27448</strain>
    </source>
</reference>
<feature type="transmembrane region" description="Helical" evidence="7">
    <location>
        <begin position="362"/>
        <end position="384"/>
    </location>
</feature>
<feature type="chain" id="PRO_5002317741" evidence="8">
    <location>
        <begin position="30"/>
        <end position="398"/>
    </location>
</feature>
<gene>
    <name evidence="10" type="ORF">SNA_36015</name>
</gene>
<protein>
    <submittedName>
        <fullName evidence="10">Peptidase M8</fullName>
    </submittedName>
</protein>
<evidence type="ECO:0000313" key="10">
    <source>
        <dbReference type="EMBL" id="KIZ14485.1"/>
    </source>
</evidence>
<dbReference type="InterPro" id="IPR036852">
    <property type="entry name" value="Peptidase_S8/S53_dom_sf"/>
</dbReference>
<keyword evidence="3 5" id="KW-0378">Hydrolase</keyword>
<keyword evidence="8" id="KW-0732">Signal</keyword>
<accession>A0A0D7CF24</accession>
<feature type="active site" description="Charge relay system" evidence="5">
    <location>
        <position position="256"/>
    </location>
</feature>
<dbReference type="RefSeq" id="WP_044368194.1">
    <property type="nucleotide sequence ID" value="NZ_JRKI01000061.1"/>
</dbReference>
<dbReference type="GO" id="GO:0006508">
    <property type="term" value="P:proteolysis"/>
    <property type="evidence" value="ECO:0007669"/>
    <property type="project" value="UniProtKB-KW"/>
</dbReference>
<dbReference type="PROSITE" id="PS00136">
    <property type="entry name" value="SUBTILASE_ASP"/>
    <property type="match status" value="1"/>
</dbReference>
<feature type="active site" description="Charge relay system" evidence="5">
    <location>
        <position position="104"/>
    </location>
</feature>
<name>A0A0D7CF24_9ACTN</name>
<feature type="region of interest" description="Disordered" evidence="6">
    <location>
        <begin position="320"/>
        <end position="356"/>
    </location>
</feature>
<evidence type="ECO:0000256" key="8">
    <source>
        <dbReference type="SAM" id="SignalP"/>
    </source>
</evidence>
<dbReference type="GO" id="GO:0004252">
    <property type="term" value="F:serine-type endopeptidase activity"/>
    <property type="evidence" value="ECO:0007669"/>
    <property type="project" value="UniProtKB-UniRule"/>
</dbReference>
<dbReference type="PRINTS" id="PR00723">
    <property type="entry name" value="SUBTILISIN"/>
</dbReference>
<evidence type="ECO:0000256" key="1">
    <source>
        <dbReference type="ARBA" id="ARBA00011073"/>
    </source>
</evidence>
<evidence type="ECO:0000256" key="7">
    <source>
        <dbReference type="SAM" id="Phobius"/>
    </source>
</evidence>
<feature type="active site" description="Charge relay system" evidence="5">
    <location>
        <position position="62"/>
    </location>
</feature>
<evidence type="ECO:0000256" key="3">
    <source>
        <dbReference type="ARBA" id="ARBA00022801"/>
    </source>
</evidence>
<evidence type="ECO:0000313" key="11">
    <source>
        <dbReference type="Proteomes" id="UP000032458"/>
    </source>
</evidence>
<proteinExistence type="inferred from homology"/>
<evidence type="ECO:0000256" key="5">
    <source>
        <dbReference type="PROSITE-ProRule" id="PRU01240"/>
    </source>
</evidence>
<keyword evidence="7" id="KW-0472">Membrane</keyword>
<feature type="compositionally biased region" description="Polar residues" evidence="6">
    <location>
        <begin position="340"/>
        <end position="356"/>
    </location>
</feature>
<dbReference type="InterPro" id="IPR000209">
    <property type="entry name" value="Peptidase_S8/S53_dom"/>
</dbReference>
<dbReference type="InterPro" id="IPR015500">
    <property type="entry name" value="Peptidase_S8_subtilisin-rel"/>
</dbReference>
<keyword evidence="4 5" id="KW-0720">Serine protease</keyword>
<dbReference type="Gene3D" id="3.40.50.200">
    <property type="entry name" value="Peptidase S8/S53 domain"/>
    <property type="match status" value="1"/>
</dbReference>
<dbReference type="Pfam" id="PF00082">
    <property type="entry name" value="Peptidase_S8"/>
    <property type="match status" value="1"/>
</dbReference>
<keyword evidence="7" id="KW-1133">Transmembrane helix</keyword>
<keyword evidence="11" id="KW-1185">Reference proteome</keyword>
<evidence type="ECO:0000259" key="9">
    <source>
        <dbReference type="Pfam" id="PF00082"/>
    </source>
</evidence>
<evidence type="ECO:0000256" key="2">
    <source>
        <dbReference type="ARBA" id="ARBA00022670"/>
    </source>
</evidence>
<dbReference type="EMBL" id="JRKI01000061">
    <property type="protein sequence ID" value="KIZ14485.1"/>
    <property type="molecule type" value="Genomic_DNA"/>
</dbReference>
<evidence type="ECO:0000256" key="6">
    <source>
        <dbReference type="SAM" id="MobiDB-lite"/>
    </source>
</evidence>
<evidence type="ECO:0000256" key="4">
    <source>
        <dbReference type="ARBA" id="ARBA00022825"/>
    </source>
</evidence>
<feature type="signal peptide" evidence="8">
    <location>
        <begin position="1"/>
        <end position="29"/>
    </location>
</feature>
<organism evidence="10 11">
    <name type="scientific">Streptomyces natalensis ATCC 27448</name>
    <dbReference type="NCBI Taxonomy" id="1240678"/>
    <lineage>
        <taxon>Bacteria</taxon>
        <taxon>Bacillati</taxon>
        <taxon>Actinomycetota</taxon>
        <taxon>Actinomycetes</taxon>
        <taxon>Kitasatosporales</taxon>
        <taxon>Streptomycetaceae</taxon>
        <taxon>Streptomyces</taxon>
    </lineage>
</organism>
<feature type="domain" description="Peptidase S8/S53" evidence="9">
    <location>
        <begin position="53"/>
        <end position="310"/>
    </location>
</feature>